<evidence type="ECO:0000313" key="2">
    <source>
        <dbReference type="EMBL" id="API59375.1"/>
    </source>
</evidence>
<evidence type="ECO:0000313" key="3">
    <source>
        <dbReference type="Proteomes" id="UP000182063"/>
    </source>
</evidence>
<evidence type="ECO:0000256" key="1">
    <source>
        <dbReference type="ARBA" id="ARBA00005254"/>
    </source>
</evidence>
<dbReference type="EMBL" id="CP018221">
    <property type="protein sequence ID" value="API59375.1"/>
    <property type="molecule type" value="Genomic_DNA"/>
</dbReference>
<dbReference type="InterPro" id="IPR001753">
    <property type="entry name" value="Enoyl-CoA_hydra/iso"/>
</dbReference>
<proteinExistence type="inferred from homology"/>
<dbReference type="PANTHER" id="PTHR43459:SF3">
    <property type="entry name" value="ENOYL-COA HYDRATASE ECHA15 (ENOYL HYDRASE) (UNSATURATED ACYL-COA HYDRATASE) (CROTONASE)-RELATED"/>
    <property type="match status" value="1"/>
</dbReference>
<gene>
    <name evidence="2" type="ORF">BSL82_08685</name>
</gene>
<dbReference type="SUPFAM" id="SSF52096">
    <property type="entry name" value="ClpP/crotonase"/>
    <property type="match status" value="1"/>
</dbReference>
<dbReference type="Pfam" id="PF00378">
    <property type="entry name" value="ECH_1"/>
    <property type="match status" value="1"/>
</dbReference>
<name>A0A1L3ZUS0_9SPHN</name>
<dbReference type="InterPro" id="IPR014748">
    <property type="entry name" value="Enoyl-CoA_hydra_C"/>
</dbReference>
<dbReference type="AlphaFoldDB" id="A0A1L3ZUS0"/>
<protein>
    <submittedName>
        <fullName evidence="2">Enoyl-CoA hydratase</fullName>
    </submittedName>
</protein>
<dbReference type="STRING" id="1921510.BSL82_08685"/>
<sequence length="270" mass="28897">MYEGYEQLKFSRRGLVLTVTMDNPPVNAAGHVLHAELARVFKDIQCDDECNIVVLTGAGRCFSGGGDLNQMLANLEDGATVLREMGDAPDIVKSLLALEKPTIAHVNGHAMGLGASLALMCDVVFANEAAKIADPHVLVGLSAGDGGALMWPHLIGYARARHHLLTGEPLTGREAAEIGLIYKALPEAELASAVADYAERLAAKPYQALSATKVSINMALCRQALADADSHVRLETLSMISNDHKEALQAMLEKRDPQFDHGRSKEKGHG</sequence>
<dbReference type="InterPro" id="IPR029045">
    <property type="entry name" value="ClpP/crotonase-like_dom_sf"/>
</dbReference>
<dbReference type="RefSeq" id="WP_072596926.1">
    <property type="nucleotide sequence ID" value="NZ_CP018221.1"/>
</dbReference>
<comment type="similarity">
    <text evidence="1">Belongs to the enoyl-CoA hydratase/isomerase family.</text>
</comment>
<dbReference type="KEGG" id="sphj:BSL82_08685"/>
<dbReference type="OrthoDB" id="9802898at2"/>
<reference evidence="3" key="1">
    <citation type="submission" date="2016-11" db="EMBL/GenBank/DDBJ databases">
        <title>Complete Genome Sequence of alachlor-degrading Sphingomonas sp. strain JJ-A5.</title>
        <authorList>
            <person name="Lee H."/>
            <person name="Ka J.-O."/>
        </authorList>
    </citation>
    <scope>NUCLEOTIDE SEQUENCE [LARGE SCALE GENOMIC DNA]</scope>
    <source>
        <strain evidence="3">JJ-A5</strain>
    </source>
</reference>
<dbReference type="Gene3D" id="1.10.12.10">
    <property type="entry name" value="Lyase 2-enoyl-coa Hydratase, Chain A, domain 2"/>
    <property type="match status" value="1"/>
</dbReference>
<dbReference type="PANTHER" id="PTHR43459">
    <property type="entry name" value="ENOYL-COA HYDRATASE"/>
    <property type="match status" value="1"/>
</dbReference>
<dbReference type="GO" id="GO:0003824">
    <property type="term" value="F:catalytic activity"/>
    <property type="evidence" value="ECO:0007669"/>
    <property type="project" value="UniProtKB-ARBA"/>
</dbReference>
<dbReference type="CDD" id="cd06558">
    <property type="entry name" value="crotonase-like"/>
    <property type="match status" value="1"/>
</dbReference>
<dbReference type="Gene3D" id="3.90.226.10">
    <property type="entry name" value="2-enoyl-CoA Hydratase, Chain A, domain 1"/>
    <property type="match status" value="1"/>
</dbReference>
<dbReference type="Proteomes" id="UP000182063">
    <property type="component" value="Chromosome"/>
</dbReference>
<keyword evidence="3" id="KW-1185">Reference proteome</keyword>
<accession>A0A1L3ZUS0</accession>
<organism evidence="2 3">
    <name type="scientific">Tardibacter chloracetimidivorans</name>
    <dbReference type="NCBI Taxonomy" id="1921510"/>
    <lineage>
        <taxon>Bacteria</taxon>
        <taxon>Pseudomonadati</taxon>
        <taxon>Pseudomonadota</taxon>
        <taxon>Alphaproteobacteria</taxon>
        <taxon>Sphingomonadales</taxon>
        <taxon>Sphingomonadaceae</taxon>
        <taxon>Tardibacter</taxon>
    </lineage>
</organism>